<dbReference type="Gene3D" id="3.40.50.2300">
    <property type="match status" value="1"/>
</dbReference>
<feature type="modified residue" description="4-aspartylphosphate" evidence="1">
    <location>
        <position position="54"/>
    </location>
</feature>
<dbReference type="GO" id="GO:0000160">
    <property type="term" value="P:phosphorelay signal transduction system"/>
    <property type="evidence" value="ECO:0007669"/>
    <property type="project" value="InterPro"/>
</dbReference>
<evidence type="ECO:0000259" key="2">
    <source>
        <dbReference type="PROSITE" id="PS50110"/>
    </source>
</evidence>
<dbReference type="SUPFAM" id="SSF52172">
    <property type="entry name" value="CheY-like"/>
    <property type="match status" value="1"/>
</dbReference>
<dbReference type="PANTHER" id="PTHR42872">
    <property type="entry name" value="PROTEIN-GLUTAMATE METHYLESTERASE/PROTEIN-GLUTAMINE GLUTAMINASE"/>
    <property type="match status" value="1"/>
</dbReference>
<dbReference type="PROSITE" id="PS50110">
    <property type="entry name" value="RESPONSE_REGULATORY"/>
    <property type="match status" value="1"/>
</dbReference>
<dbReference type="CDD" id="cd17541">
    <property type="entry name" value="REC_CheB-like"/>
    <property type="match status" value="1"/>
</dbReference>
<feature type="domain" description="Response regulatory" evidence="2">
    <location>
        <begin position="3"/>
        <end position="119"/>
    </location>
</feature>
<dbReference type="AlphaFoldDB" id="A0A2M7G1N4"/>
<gene>
    <name evidence="3" type="ORF">COW36_16475</name>
</gene>
<dbReference type="InterPro" id="IPR001789">
    <property type="entry name" value="Sig_transdc_resp-reg_receiver"/>
</dbReference>
<reference evidence="3 4" key="1">
    <citation type="submission" date="2017-09" db="EMBL/GenBank/DDBJ databases">
        <title>Depth-based differentiation of microbial function through sediment-hosted aquifers and enrichment of novel symbionts in the deep terrestrial subsurface.</title>
        <authorList>
            <person name="Probst A.J."/>
            <person name="Ladd B."/>
            <person name="Jarett J.K."/>
            <person name="Geller-Mcgrath D.E."/>
            <person name="Sieber C.M."/>
            <person name="Emerson J.B."/>
            <person name="Anantharaman K."/>
            <person name="Thomas B.C."/>
            <person name="Malmstrom R."/>
            <person name="Stieglmeier M."/>
            <person name="Klingl A."/>
            <person name="Woyke T."/>
            <person name="Ryan C.M."/>
            <person name="Banfield J.F."/>
        </authorList>
    </citation>
    <scope>NUCLEOTIDE SEQUENCE [LARGE SCALE GENOMIC DNA]</scope>
    <source>
        <strain evidence="3">CG17_big_fil_post_rev_8_21_14_2_50_48_46</strain>
    </source>
</reference>
<evidence type="ECO:0000313" key="4">
    <source>
        <dbReference type="Proteomes" id="UP000231019"/>
    </source>
</evidence>
<dbReference type="Pfam" id="PF00072">
    <property type="entry name" value="Response_reg"/>
    <property type="match status" value="1"/>
</dbReference>
<dbReference type="PANTHER" id="PTHR42872:SF6">
    <property type="entry name" value="PROTEIN-GLUTAMATE METHYLESTERASE_PROTEIN-GLUTAMINE GLUTAMINASE"/>
    <property type="match status" value="1"/>
</dbReference>
<dbReference type="InterPro" id="IPR011006">
    <property type="entry name" value="CheY-like_superfamily"/>
</dbReference>
<evidence type="ECO:0000256" key="1">
    <source>
        <dbReference type="PROSITE-ProRule" id="PRU00169"/>
    </source>
</evidence>
<accession>A0A2M7G1N4</accession>
<dbReference type="SMART" id="SM00448">
    <property type="entry name" value="REC"/>
    <property type="match status" value="1"/>
</dbReference>
<keyword evidence="1" id="KW-0597">Phosphoprotein</keyword>
<dbReference type="EMBL" id="PFFQ01000049">
    <property type="protein sequence ID" value="PIW15632.1"/>
    <property type="molecule type" value="Genomic_DNA"/>
</dbReference>
<proteinExistence type="predicted"/>
<sequence>MTNVLIAEDSSIIQKLLAGVLEKDTSIKVVGMASDGQDAVKKTLELKPDIVLMDYRMPKQNAPEAIKQIMSSQPTPILVITSAEPPEEKKNEVMKLGAVGFMEKPKNMDYNTLAVKILTNVKTLSRLKPAKRTY</sequence>
<protein>
    <recommendedName>
        <fullName evidence="2">Response regulatory domain-containing protein</fullName>
    </recommendedName>
</protein>
<name>A0A2M7G1N4_9BACT</name>
<organism evidence="3 4">
    <name type="scientific">bacterium (Candidatus Blackallbacteria) CG17_big_fil_post_rev_8_21_14_2_50_48_46</name>
    <dbReference type="NCBI Taxonomy" id="2014261"/>
    <lineage>
        <taxon>Bacteria</taxon>
        <taxon>Candidatus Blackallbacteria</taxon>
    </lineage>
</organism>
<evidence type="ECO:0000313" key="3">
    <source>
        <dbReference type="EMBL" id="PIW15632.1"/>
    </source>
</evidence>
<dbReference type="Proteomes" id="UP000231019">
    <property type="component" value="Unassembled WGS sequence"/>
</dbReference>
<comment type="caution">
    <text evidence="3">The sequence shown here is derived from an EMBL/GenBank/DDBJ whole genome shotgun (WGS) entry which is preliminary data.</text>
</comment>